<sequence length="623" mass="70655">MHTPDIAEENYKKLAALFPDAITETIDDEGNVIRAIDKDVLMQEINTKVIDDGQERYQFTWPDKRKSMVMANAPISKTLRLEKEKSVGRDGTPGGVDSENIYIEGDNLDALKLLQETYLGKVKMIYIDPPYNTGNDFIYEDDFAQSADEYADDSGQTDEEGNRLVQNSESNGRFHTDWLNMIYPRLRIARDFLADDGVIFISIDDNEQENLKKVCDEIFGEKNFVECLVWKKRATPPNDKNIGRIHEFILVYAKNIEKIRLGLLPRDEKSLSRYSNPDNDPRGPWVASDLSANGKGGRIVQSCIYPIVNPNNHKEYYPSEGRCWLFNSKKMTQWIKDGRVSFRDNTGAPFLKRYLSEVRNGLTLPTIMTEFGYSQTSAAEEDKLFGKKGIFEYAKPTTLLNPIIRVGAPENNDIIIDFFSGSATTAHAIFQLNSENNSHRKFILIQIPELTNKKSVAYKAGYKTICDIGEERIRRAGKKIKEETGADIDYGFRCFKVDSSNMKDVYYTPADIGQLSLDGLEDNIKEDRTPEDLLIQVMLDLGILLSSDTETQEIAGKKVFSVADGYLLACFDKNVTEETVTEIAKKKPFYAVFRDSSIANDSVAANFEQIFETYSPETVRKVL</sequence>
<evidence type="ECO:0000256" key="5">
    <source>
        <dbReference type="ARBA" id="ARBA00022747"/>
    </source>
</evidence>
<feature type="domain" description="DNA methylase N-4/N-6" evidence="6">
    <location>
        <begin position="122"/>
        <end position="447"/>
    </location>
</feature>
<dbReference type="InterPro" id="IPR002295">
    <property type="entry name" value="N4/N6-MTase_EcoPI_Mod-like"/>
</dbReference>
<comment type="caution">
    <text evidence="7">The sequence shown here is derived from an EMBL/GenBank/DDBJ whole genome shotgun (WGS) entry which is preliminary data.</text>
</comment>
<dbReference type="Pfam" id="PF01555">
    <property type="entry name" value="N6_N4_Mtase"/>
    <property type="match status" value="1"/>
</dbReference>
<keyword evidence="4" id="KW-0949">S-adenosyl-L-methionine</keyword>
<proteinExistence type="inferred from homology"/>
<gene>
    <name evidence="7" type="ORF">FYJ62_07495</name>
</gene>
<dbReference type="PRINTS" id="PR00506">
    <property type="entry name" value="D21N6MTFRASE"/>
</dbReference>
<evidence type="ECO:0000256" key="4">
    <source>
        <dbReference type="ARBA" id="ARBA00022691"/>
    </source>
</evidence>
<dbReference type="GO" id="GO:0009307">
    <property type="term" value="P:DNA restriction-modification system"/>
    <property type="evidence" value="ECO:0007669"/>
    <property type="project" value="UniProtKB-KW"/>
</dbReference>
<evidence type="ECO:0000313" key="7">
    <source>
        <dbReference type="EMBL" id="MST87479.1"/>
    </source>
</evidence>
<dbReference type="Gene3D" id="3.40.50.150">
    <property type="entry name" value="Vaccinia Virus protein VP39"/>
    <property type="match status" value="1"/>
</dbReference>
<dbReference type="InterPro" id="IPR002052">
    <property type="entry name" value="DNA_methylase_N6_adenine_CS"/>
</dbReference>
<dbReference type="SUPFAM" id="SSF53335">
    <property type="entry name" value="S-adenosyl-L-methionine-dependent methyltransferases"/>
    <property type="match status" value="1"/>
</dbReference>
<dbReference type="Proteomes" id="UP000438120">
    <property type="component" value="Unassembled WGS sequence"/>
</dbReference>
<dbReference type="AlphaFoldDB" id="A0A6A8MF83"/>
<dbReference type="GO" id="GO:0003677">
    <property type="term" value="F:DNA binding"/>
    <property type="evidence" value="ECO:0007669"/>
    <property type="project" value="InterPro"/>
</dbReference>
<name>A0A6A8MF83_9LACO</name>
<evidence type="ECO:0000256" key="3">
    <source>
        <dbReference type="ARBA" id="ARBA00022679"/>
    </source>
</evidence>
<evidence type="ECO:0000313" key="8">
    <source>
        <dbReference type="Proteomes" id="UP000438120"/>
    </source>
</evidence>
<reference evidence="7 8" key="1">
    <citation type="submission" date="2019-08" db="EMBL/GenBank/DDBJ databases">
        <title>In-depth cultivation of the pig gut microbiome towards novel bacterial diversity and tailored functional studies.</title>
        <authorList>
            <person name="Wylensek D."/>
            <person name="Hitch T.C.A."/>
            <person name="Clavel T."/>
        </authorList>
    </citation>
    <scope>NUCLEOTIDE SEQUENCE [LARGE SCALE GENOMIC DNA]</scope>
    <source>
        <strain evidence="7 8">Bifido-178-WT-2B</strain>
    </source>
</reference>
<dbReference type="GO" id="GO:0008170">
    <property type="term" value="F:N-methyltransferase activity"/>
    <property type="evidence" value="ECO:0007669"/>
    <property type="project" value="InterPro"/>
</dbReference>
<keyword evidence="8" id="KW-1185">Reference proteome</keyword>
<keyword evidence="3 7" id="KW-0808">Transferase</keyword>
<dbReference type="GO" id="GO:0032259">
    <property type="term" value="P:methylation"/>
    <property type="evidence" value="ECO:0007669"/>
    <property type="project" value="UniProtKB-KW"/>
</dbReference>
<comment type="similarity">
    <text evidence="1">Belongs to the N(4)/N(6)-methyltransferase family.</text>
</comment>
<accession>A0A6A8MF83</accession>
<organism evidence="7 8">
    <name type="scientific">Lactobacillus porci</name>
    <dbReference type="NCBI Taxonomy" id="2012477"/>
    <lineage>
        <taxon>Bacteria</taxon>
        <taxon>Bacillati</taxon>
        <taxon>Bacillota</taxon>
        <taxon>Bacilli</taxon>
        <taxon>Lactobacillales</taxon>
        <taxon>Lactobacillaceae</taxon>
        <taxon>Lactobacillus</taxon>
    </lineage>
</organism>
<protein>
    <submittedName>
        <fullName evidence="7">Site-specific DNA-methyltransferase</fullName>
    </submittedName>
</protein>
<keyword evidence="2 7" id="KW-0489">Methyltransferase</keyword>
<evidence type="ECO:0000259" key="6">
    <source>
        <dbReference type="Pfam" id="PF01555"/>
    </source>
</evidence>
<dbReference type="PROSITE" id="PS00092">
    <property type="entry name" value="N6_MTASE"/>
    <property type="match status" value="1"/>
</dbReference>
<keyword evidence="5" id="KW-0680">Restriction system</keyword>
<dbReference type="OrthoDB" id="9800801at2"/>
<dbReference type="PIRSF" id="PIRSF015855">
    <property type="entry name" value="TypeIII_Mtase_mKpnI"/>
    <property type="match status" value="1"/>
</dbReference>
<dbReference type="EMBL" id="VUMX01000020">
    <property type="protein sequence ID" value="MST87479.1"/>
    <property type="molecule type" value="Genomic_DNA"/>
</dbReference>
<dbReference type="InterPro" id="IPR002941">
    <property type="entry name" value="DNA_methylase_N4/N6"/>
</dbReference>
<evidence type="ECO:0000256" key="1">
    <source>
        <dbReference type="ARBA" id="ARBA00006594"/>
    </source>
</evidence>
<evidence type="ECO:0000256" key="2">
    <source>
        <dbReference type="ARBA" id="ARBA00022603"/>
    </source>
</evidence>
<dbReference type="InterPro" id="IPR029063">
    <property type="entry name" value="SAM-dependent_MTases_sf"/>
</dbReference>